<dbReference type="PANTHER" id="PTHR33542">
    <property type="entry name" value="SIROHYDROCHLORIN FERROCHELATASE, CHLOROPLASTIC"/>
    <property type="match status" value="1"/>
</dbReference>
<dbReference type="SUPFAM" id="SSF53800">
    <property type="entry name" value="Chelatase"/>
    <property type="match status" value="1"/>
</dbReference>
<dbReference type="EC" id="4.99.1.3" evidence="3"/>
<organism evidence="3 4">
    <name type="scientific">Symmachiella dynata</name>
    <dbReference type="NCBI Taxonomy" id="2527995"/>
    <lineage>
        <taxon>Bacteria</taxon>
        <taxon>Pseudomonadati</taxon>
        <taxon>Planctomycetota</taxon>
        <taxon>Planctomycetia</taxon>
        <taxon>Planctomycetales</taxon>
        <taxon>Planctomycetaceae</taxon>
        <taxon>Symmachiella</taxon>
    </lineage>
</organism>
<reference evidence="3 4" key="1">
    <citation type="submission" date="2019-02" db="EMBL/GenBank/DDBJ databases">
        <title>Deep-cultivation of Planctomycetes and their phenomic and genomic characterization uncovers novel biology.</title>
        <authorList>
            <person name="Wiegand S."/>
            <person name="Jogler M."/>
            <person name="Boedeker C."/>
            <person name="Pinto D."/>
            <person name="Vollmers J."/>
            <person name="Rivas-Marin E."/>
            <person name="Kohn T."/>
            <person name="Peeters S.H."/>
            <person name="Heuer A."/>
            <person name="Rast P."/>
            <person name="Oberbeckmann S."/>
            <person name="Bunk B."/>
            <person name="Jeske O."/>
            <person name="Meyerdierks A."/>
            <person name="Storesund J.E."/>
            <person name="Kallscheuer N."/>
            <person name="Luecker S."/>
            <person name="Lage O.M."/>
            <person name="Pohl T."/>
            <person name="Merkel B.J."/>
            <person name="Hornburger P."/>
            <person name="Mueller R.-W."/>
            <person name="Bruemmer F."/>
            <person name="Labrenz M."/>
            <person name="Spormann A.M."/>
            <person name="Op den Camp H."/>
            <person name="Overmann J."/>
            <person name="Amann R."/>
            <person name="Jetten M.S.M."/>
            <person name="Mascher T."/>
            <person name="Medema M.H."/>
            <person name="Devos D.P."/>
            <person name="Kaster A.-K."/>
            <person name="Ovreas L."/>
            <person name="Rohde M."/>
            <person name="Galperin M.Y."/>
            <person name="Jogler C."/>
        </authorList>
    </citation>
    <scope>NUCLEOTIDE SEQUENCE [LARGE SCALE GENOMIC DNA]</scope>
    <source>
        <strain evidence="3 4">Mal52</strain>
    </source>
</reference>
<dbReference type="Proteomes" id="UP000319383">
    <property type="component" value="Chromosome"/>
</dbReference>
<dbReference type="KEGG" id="sdyn:Mal52_37680"/>
<dbReference type="CDD" id="cd03416">
    <property type="entry name" value="CbiX_SirB_N"/>
    <property type="match status" value="1"/>
</dbReference>
<dbReference type="AlphaFoldDB" id="A0A517ZS05"/>
<dbReference type="InterPro" id="IPR050963">
    <property type="entry name" value="Sirohydro_Cobaltochel/CbiX"/>
</dbReference>
<dbReference type="RefSeq" id="WP_231962383.1">
    <property type="nucleotide sequence ID" value="NZ_CP036276.1"/>
</dbReference>
<keyword evidence="2 3" id="KW-0456">Lyase</keyword>
<dbReference type="GO" id="GO:0046872">
    <property type="term" value="F:metal ion binding"/>
    <property type="evidence" value="ECO:0007669"/>
    <property type="project" value="UniProtKB-KW"/>
</dbReference>
<dbReference type="Gene3D" id="3.40.50.1400">
    <property type="match status" value="1"/>
</dbReference>
<dbReference type="PANTHER" id="PTHR33542:SF3">
    <property type="entry name" value="SIROHYDROCHLORIN FERROCHELATASE, CHLOROPLASTIC"/>
    <property type="match status" value="1"/>
</dbReference>
<proteinExistence type="predicted"/>
<keyword evidence="4" id="KW-1185">Reference proteome</keyword>
<dbReference type="Pfam" id="PF01903">
    <property type="entry name" value="CbiX"/>
    <property type="match status" value="1"/>
</dbReference>
<accession>A0A517ZS05</accession>
<gene>
    <name evidence="3" type="primary">cbiX</name>
    <name evidence="3" type="ORF">Mal52_37680</name>
</gene>
<evidence type="ECO:0000313" key="3">
    <source>
        <dbReference type="EMBL" id="QDU45276.1"/>
    </source>
</evidence>
<evidence type="ECO:0000313" key="4">
    <source>
        <dbReference type="Proteomes" id="UP000319383"/>
    </source>
</evidence>
<keyword evidence="1" id="KW-0479">Metal-binding</keyword>
<dbReference type="GO" id="GO:0016852">
    <property type="term" value="F:sirohydrochlorin cobaltochelatase activity"/>
    <property type="evidence" value="ECO:0007669"/>
    <property type="project" value="UniProtKB-EC"/>
</dbReference>
<evidence type="ECO:0000256" key="2">
    <source>
        <dbReference type="ARBA" id="ARBA00023239"/>
    </source>
</evidence>
<dbReference type="InterPro" id="IPR002762">
    <property type="entry name" value="CbiX-like"/>
</dbReference>
<name>A0A517ZS05_9PLAN</name>
<sequence length="126" mass="13806">MSVAVLLIAHGSRRSAANHDLVLLADDIRRIGRYSIIEVSYLELTEPTIDQGGRSCVAAGATEVLMMPYFLSAGVHVVEDLQKHRSQLAEEFPNTQFQLCPPLGLHPLMAEIVLARLEEGQQAAVE</sequence>
<protein>
    <submittedName>
        <fullName evidence="3">Sirohydrochlorin cobaltochelatase</fullName>
        <ecNumber evidence="3">4.99.1.3</ecNumber>
    </submittedName>
</protein>
<evidence type="ECO:0000256" key="1">
    <source>
        <dbReference type="ARBA" id="ARBA00022723"/>
    </source>
</evidence>
<dbReference type="EMBL" id="CP036276">
    <property type="protein sequence ID" value="QDU45276.1"/>
    <property type="molecule type" value="Genomic_DNA"/>
</dbReference>